<feature type="transmembrane region" description="Helical" evidence="2">
    <location>
        <begin position="99"/>
        <end position="119"/>
    </location>
</feature>
<keyword evidence="2" id="KW-0812">Transmembrane</keyword>
<reference evidence="3" key="2">
    <citation type="submission" date="2020-09" db="EMBL/GenBank/DDBJ databases">
        <authorList>
            <person name="Sun Q."/>
            <person name="Ohkuma M."/>
        </authorList>
    </citation>
    <scope>NUCLEOTIDE SEQUENCE</scope>
    <source>
        <strain evidence="3">JCM 4956</strain>
    </source>
</reference>
<keyword evidence="2" id="KW-1133">Transmembrane helix</keyword>
<accession>A0A918N4I2</accession>
<feature type="compositionally biased region" description="Low complexity" evidence="1">
    <location>
        <begin position="15"/>
        <end position="42"/>
    </location>
</feature>
<reference evidence="3" key="1">
    <citation type="journal article" date="2014" name="Int. J. Syst. Evol. Microbiol.">
        <title>Complete genome sequence of Corynebacterium casei LMG S-19264T (=DSM 44701T), isolated from a smear-ripened cheese.</title>
        <authorList>
            <consortium name="US DOE Joint Genome Institute (JGI-PGF)"/>
            <person name="Walter F."/>
            <person name="Albersmeier A."/>
            <person name="Kalinowski J."/>
            <person name="Ruckert C."/>
        </authorList>
    </citation>
    <scope>NUCLEOTIDE SEQUENCE</scope>
    <source>
        <strain evidence="3">JCM 4956</strain>
    </source>
</reference>
<feature type="compositionally biased region" description="Pro residues" evidence="1">
    <location>
        <begin position="1"/>
        <end position="14"/>
    </location>
</feature>
<keyword evidence="4" id="KW-1185">Reference proteome</keyword>
<keyword evidence="2" id="KW-0472">Membrane</keyword>
<evidence type="ECO:0000256" key="2">
    <source>
        <dbReference type="SAM" id="Phobius"/>
    </source>
</evidence>
<proteinExistence type="predicted"/>
<sequence>MSQPTPPPSVPPAGTPDAAPQQPAEPVAAPTAQPVPQQAAPEGTPQYGVPGGPGFPHAPVPPAAPARNNLVLGLAAALGAALVSAAVYGTVIGVTEYEIGWAAVGVGFLVGLAAGRVGGRNPVLPVVSALVSLGAVYLGQLIGTAMIGADELGVGFTEVFFEQFGLVQEAWKAGADPMSFLFFAIAGYVAFQSARKAGD</sequence>
<name>A0A918N4I2_9ACTN</name>
<dbReference type="AlphaFoldDB" id="A0A918N4I2"/>
<protein>
    <submittedName>
        <fullName evidence="3">Uncharacterized protein</fullName>
    </submittedName>
</protein>
<evidence type="ECO:0000256" key="1">
    <source>
        <dbReference type="SAM" id="MobiDB-lite"/>
    </source>
</evidence>
<organism evidence="3 4">
    <name type="scientific">Streptomyces fructofermentans</name>
    <dbReference type="NCBI Taxonomy" id="152141"/>
    <lineage>
        <taxon>Bacteria</taxon>
        <taxon>Bacillati</taxon>
        <taxon>Actinomycetota</taxon>
        <taxon>Actinomycetes</taxon>
        <taxon>Kitasatosporales</taxon>
        <taxon>Streptomycetaceae</taxon>
        <taxon>Streptomyces</taxon>
    </lineage>
</organism>
<dbReference type="EMBL" id="BMWD01000001">
    <property type="protein sequence ID" value="GGX38267.1"/>
    <property type="molecule type" value="Genomic_DNA"/>
</dbReference>
<dbReference type="Proteomes" id="UP000645555">
    <property type="component" value="Unassembled WGS sequence"/>
</dbReference>
<feature type="transmembrane region" description="Helical" evidence="2">
    <location>
        <begin position="70"/>
        <end position="93"/>
    </location>
</feature>
<feature type="transmembrane region" description="Helical" evidence="2">
    <location>
        <begin position="126"/>
        <end position="149"/>
    </location>
</feature>
<comment type="caution">
    <text evidence="3">The sequence shown here is derived from an EMBL/GenBank/DDBJ whole genome shotgun (WGS) entry which is preliminary data.</text>
</comment>
<evidence type="ECO:0000313" key="4">
    <source>
        <dbReference type="Proteomes" id="UP000645555"/>
    </source>
</evidence>
<feature type="region of interest" description="Disordered" evidence="1">
    <location>
        <begin position="1"/>
        <end position="60"/>
    </location>
</feature>
<gene>
    <name evidence="3" type="ORF">GCM10010515_00540</name>
</gene>
<feature type="transmembrane region" description="Helical" evidence="2">
    <location>
        <begin position="169"/>
        <end position="191"/>
    </location>
</feature>
<dbReference type="RefSeq" id="WP_190033198.1">
    <property type="nucleotide sequence ID" value="NZ_BMWD01000001.1"/>
</dbReference>
<evidence type="ECO:0000313" key="3">
    <source>
        <dbReference type="EMBL" id="GGX38267.1"/>
    </source>
</evidence>